<sequence>MPGIRSLGSLSKTPPKHKAMLIEFPEWGKGPVFEWYNNELKNDAAWKIERLQIRKDTSGVVPHRNIAVTTKDELSPFLDAESIRTLEHITKCKIELNLKGEVDLKVIIYACCGITKDPSAKKYTLFSHNCFFFSWTILMVVARNYLPYHVPVAEPLLKRAKDMLPGLSTYIVEEIVMLLLGIVIDTVTMFRNKAGDAVHRGMSFITWALWVLPTPLLQFSWQKIFRARLHFGLRRQLELRVIAELEKRVLPVVEGGLDDLKQAPDKLDGKLWLDHLRPLIKPIIKTEITCILWDTILDAIAGGYGPDIEGEQLANELMDPKLKFNLMGRNAAQFSAVWGAALHGGLPAAHEAAYGKSAGGAVSDAEMFDLVWNAARDGALASAKRVVVDTHHQMRHPDLRDKMWEAIWEIWDDC</sequence>
<dbReference type="OrthoDB" id="3269726at2759"/>
<dbReference type="Proteomes" id="UP000717328">
    <property type="component" value="Unassembled WGS sequence"/>
</dbReference>
<keyword evidence="3" id="KW-1185">Reference proteome</keyword>
<keyword evidence="1" id="KW-0472">Membrane</keyword>
<evidence type="ECO:0000313" key="2">
    <source>
        <dbReference type="EMBL" id="KAG5634442.1"/>
    </source>
</evidence>
<name>A0A9P7FM97_9AGAR</name>
<reference evidence="2" key="2">
    <citation type="submission" date="2021-10" db="EMBL/GenBank/DDBJ databases">
        <title>Phylogenomics reveals ancestral predisposition of the termite-cultivated fungus Termitomyces towards a domesticated lifestyle.</title>
        <authorList>
            <person name="Auxier B."/>
            <person name="Grum-Grzhimaylo A."/>
            <person name="Cardenas M.E."/>
            <person name="Lodge J.D."/>
            <person name="Laessoe T."/>
            <person name="Pedersen O."/>
            <person name="Smith M.E."/>
            <person name="Kuyper T.W."/>
            <person name="Franco-Molano E.A."/>
            <person name="Baroni T.J."/>
            <person name="Aanen D.K."/>
        </authorList>
    </citation>
    <scope>NUCLEOTIDE SEQUENCE</scope>
    <source>
        <strain evidence="2">D49</strain>
    </source>
</reference>
<dbReference type="AlphaFoldDB" id="A0A9P7FM97"/>
<evidence type="ECO:0000256" key="1">
    <source>
        <dbReference type="SAM" id="Phobius"/>
    </source>
</evidence>
<feature type="transmembrane region" description="Helical" evidence="1">
    <location>
        <begin position="125"/>
        <end position="146"/>
    </location>
</feature>
<protein>
    <submittedName>
        <fullName evidence="2">Uncharacterized protein</fullName>
    </submittedName>
</protein>
<keyword evidence="1" id="KW-1133">Transmembrane helix</keyword>
<proteinExistence type="predicted"/>
<evidence type="ECO:0000313" key="3">
    <source>
        <dbReference type="Proteomes" id="UP000717328"/>
    </source>
</evidence>
<feature type="transmembrane region" description="Helical" evidence="1">
    <location>
        <begin position="166"/>
        <end position="190"/>
    </location>
</feature>
<keyword evidence="1" id="KW-0812">Transmembrane</keyword>
<feature type="transmembrane region" description="Helical" evidence="1">
    <location>
        <begin position="202"/>
        <end position="221"/>
    </location>
</feature>
<reference evidence="2" key="1">
    <citation type="submission" date="2021-02" db="EMBL/GenBank/DDBJ databases">
        <authorList>
            <person name="Nieuwenhuis M."/>
            <person name="Van De Peppel L.J.J."/>
        </authorList>
    </citation>
    <scope>NUCLEOTIDE SEQUENCE</scope>
    <source>
        <strain evidence="2">D49</strain>
    </source>
</reference>
<organism evidence="2 3">
    <name type="scientific">Sphagnurus paluster</name>
    <dbReference type="NCBI Taxonomy" id="117069"/>
    <lineage>
        <taxon>Eukaryota</taxon>
        <taxon>Fungi</taxon>
        <taxon>Dikarya</taxon>
        <taxon>Basidiomycota</taxon>
        <taxon>Agaricomycotina</taxon>
        <taxon>Agaricomycetes</taxon>
        <taxon>Agaricomycetidae</taxon>
        <taxon>Agaricales</taxon>
        <taxon>Tricholomatineae</taxon>
        <taxon>Lyophyllaceae</taxon>
        <taxon>Sphagnurus</taxon>
    </lineage>
</organism>
<comment type="caution">
    <text evidence="2">The sequence shown here is derived from an EMBL/GenBank/DDBJ whole genome shotgun (WGS) entry which is preliminary data.</text>
</comment>
<accession>A0A9P7FM97</accession>
<gene>
    <name evidence="2" type="ORF">H0H81_001939</name>
</gene>
<dbReference type="EMBL" id="JABCKI010006410">
    <property type="protein sequence ID" value="KAG5634442.1"/>
    <property type="molecule type" value="Genomic_DNA"/>
</dbReference>